<organism evidence="3 4">
    <name type="scientific">Armadillidium nasatum</name>
    <dbReference type="NCBI Taxonomy" id="96803"/>
    <lineage>
        <taxon>Eukaryota</taxon>
        <taxon>Metazoa</taxon>
        <taxon>Ecdysozoa</taxon>
        <taxon>Arthropoda</taxon>
        <taxon>Crustacea</taxon>
        <taxon>Multicrustacea</taxon>
        <taxon>Malacostraca</taxon>
        <taxon>Eumalacostraca</taxon>
        <taxon>Peracarida</taxon>
        <taxon>Isopoda</taxon>
        <taxon>Oniscidea</taxon>
        <taxon>Crinocheta</taxon>
        <taxon>Armadillidiidae</taxon>
        <taxon>Armadillidium</taxon>
    </lineage>
</organism>
<feature type="non-terminal residue" evidence="3">
    <location>
        <position position="150"/>
    </location>
</feature>
<feature type="domain" description="DUF155" evidence="2">
    <location>
        <begin position="1"/>
        <end position="149"/>
    </location>
</feature>
<protein>
    <submittedName>
        <fullName evidence="3">Required for meiotic nuclear division protein 1-like protein</fullName>
    </submittedName>
</protein>
<evidence type="ECO:0000256" key="1">
    <source>
        <dbReference type="ARBA" id="ARBA00008306"/>
    </source>
</evidence>
<gene>
    <name evidence="3" type="primary">RMND1</name>
    <name evidence="3" type="ORF">Anas_07360</name>
</gene>
<dbReference type="PANTHER" id="PTHR16255:SF1">
    <property type="entry name" value="REQUIRED FOR MEIOTIC NUCLEAR DIVISION PROTEIN 1 HOMOLOG"/>
    <property type="match status" value="1"/>
</dbReference>
<dbReference type="AlphaFoldDB" id="A0A5N5TFC1"/>
<proteinExistence type="inferred from homology"/>
<dbReference type="InterPro" id="IPR051624">
    <property type="entry name" value="RMD1/Sad1-interacting"/>
</dbReference>
<name>A0A5N5TFC1_9CRUS</name>
<sequence>MYIFRNGSIVFWNMPSLERRNFIKFLRNYENQSYDEEVVQEESGNACLRLTLSDKHLEKFTFSNALAMSVKLGIWEASLEKYIENIEYVTEELQNSGVVVLNQSEVLQKLGQLFALRHLINLSSDLLDIPDFYWDHDNLENLYIKMSAHL</sequence>
<reference evidence="3 4" key="1">
    <citation type="journal article" date="2019" name="PLoS Biol.">
        <title>Sex chromosomes control vertical transmission of feminizing Wolbachia symbionts in an isopod.</title>
        <authorList>
            <person name="Becking T."/>
            <person name="Chebbi M.A."/>
            <person name="Giraud I."/>
            <person name="Moumen B."/>
            <person name="Laverre T."/>
            <person name="Caubet Y."/>
            <person name="Peccoud J."/>
            <person name="Gilbert C."/>
            <person name="Cordaux R."/>
        </authorList>
    </citation>
    <scope>NUCLEOTIDE SEQUENCE [LARGE SCALE GENOMIC DNA]</scope>
    <source>
        <strain evidence="3">ANa2</strain>
        <tissue evidence="3">Whole body excluding digestive tract and cuticle</tissue>
    </source>
</reference>
<keyword evidence="4" id="KW-1185">Reference proteome</keyword>
<dbReference type="InterPro" id="IPR003734">
    <property type="entry name" value="DUF155"/>
</dbReference>
<dbReference type="Pfam" id="PF02582">
    <property type="entry name" value="DUF155"/>
    <property type="match status" value="1"/>
</dbReference>
<accession>A0A5N5TFC1</accession>
<dbReference type="OrthoDB" id="242766at2759"/>
<dbReference type="PANTHER" id="PTHR16255">
    <property type="entry name" value="REQUIRED FOR MEIOTIC NUCLEAR DIVISION PROTEIN 1 HOMOLOG"/>
    <property type="match status" value="1"/>
</dbReference>
<evidence type="ECO:0000259" key="2">
    <source>
        <dbReference type="Pfam" id="PF02582"/>
    </source>
</evidence>
<comment type="caution">
    <text evidence="3">The sequence shown here is derived from an EMBL/GenBank/DDBJ whole genome shotgun (WGS) entry which is preliminary data.</text>
</comment>
<dbReference type="GO" id="GO:0070131">
    <property type="term" value="P:positive regulation of mitochondrial translation"/>
    <property type="evidence" value="ECO:0007669"/>
    <property type="project" value="TreeGrafter"/>
</dbReference>
<evidence type="ECO:0000313" key="4">
    <source>
        <dbReference type="Proteomes" id="UP000326759"/>
    </source>
</evidence>
<evidence type="ECO:0000313" key="3">
    <source>
        <dbReference type="EMBL" id="KAB7504889.1"/>
    </source>
</evidence>
<dbReference type="GO" id="GO:0005739">
    <property type="term" value="C:mitochondrion"/>
    <property type="evidence" value="ECO:0007669"/>
    <property type="project" value="UniProtKB-ARBA"/>
</dbReference>
<dbReference type="Proteomes" id="UP000326759">
    <property type="component" value="Unassembled WGS sequence"/>
</dbReference>
<comment type="similarity">
    <text evidence="1">Belongs to the RMD1/sif2 family.</text>
</comment>
<dbReference type="EMBL" id="SEYY01002155">
    <property type="protein sequence ID" value="KAB7504889.1"/>
    <property type="molecule type" value="Genomic_DNA"/>
</dbReference>